<protein>
    <submittedName>
        <fullName evidence="2">Uncharacterized protein</fullName>
    </submittedName>
</protein>
<dbReference type="PATRIC" id="fig|1125712.3.peg.523"/>
<evidence type="ECO:0000256" key="1">
    <source>
        <dbReference type="SAM" id="Phobius"/>
    </source>
</evidence>
<name>U2VBG5_9ACTN</name>
<gene>
    <name evidence="2" type="ORF">HMPREF1316_2530</name>
</gene>
<keyword evidence="1" id="KW-1133">Transmembrane helix</keyword>
<dbReference type="RefSeq" id="WP_021725363.1">
    <property type="nucleotide sequence ID" value="NZ_AWEZ01000018.1"/>
</dbReference>
<accession>U2VBG5</accession>
<dbReference type="STRING" id="1125712.HMPREF1316_2530"/>
<sequence length="56" mass="6217">MSHLDAAYRGSTWGRFGWWWDGLAGWQRSLFVLAVCGGAVFAVLFPMWLLTALGLA</sequence>
<feature type="transmembrane region" description="Helical" evidence="1">
    <location>
        <begin position="30"/>
        <end position="55"/>
    </location>
</feature>
<keyword evidence="1" id="KW-0812">Transmembrane</keyword>
<evidence type="ECO:0000313" key="3">
    <source>
        <dbReference type="Proteomes" id="UP000016638"/>
    </source>
</evidence>
<keyword evidence="3" id="KW-1185">Reference proteome</keyword>
<dbReference type="Proteomes" id="UP000016638">
    <property type="component" value="Unassembled WGS sequence"/>
</dbReference>
<comment type="caution">
    <text evidence="2">The sequence shown here is derived from an EMBL/GenBank/DDBJ whole genome shotgun (WGS) entry which is preliminary data.</text>
</comment>
<proteinExistence type="predicted"/>
<evidence type="ECO:0000313" key="2">
    <source>
        <dbReference type="EMBL" id="ERL09931.1"/>
    </source>
</evidence>
<keyword evidence="1" id="KW-0472">Membrane</keyword>
<reference evidence="2 3" key="1">
    <citation type="submission" date="2013-08" db="EMBL/GenBank/DDBJ databases">
        <authorList>
            <person name="Durkin A.S."/>
            <person name="Haft D.R."/>
            <person name="McCorrison J."/>
            <person name="Torralba M."/>
            <person name="Gillis M."/>
            <person name="Haft D.H."/>
            <person name="Methe B."/>
            <person name="Sutton G."/>
            <person name="Nelson K.E."/>
        </authorList>
    </citation>
    <scope>NUCLEOTIDE SEQUENCE [LARGE SCALE GENOMIC DNA]</scope>
    <source>
        <strain evidence="2 3">F0195</strain>
    </source>
</reference>
<dbReference type="EMBL" id="AWEZ01000018">
    <property type="protein sequence ID" value="ERL09931.1"/>
    <property type="molecule type" value="Genomic_DNA"/>
</dbReference>
<organism evidence="2 3">
    <name type="scientific">Olsenella profusa F0195</name>
    <dbReference type="NCBI Taxonomy" id="1125712"/>
    <lineage>
        <taxon>Bacteria</taxon>
        <taxon>Bacillati</taxon>
        <taxon>Actinomycetota</taxon>
        <taxon>Coriobacteriia</taxon>
        <taxon>Coriobacteriales</taxon>
        <taxon>Atopobiaceae</taxon>
        <taxon>Olsenella</taxon>
    </lineage>
</organism>
<dbReference type="AlphaFoldDB" id="U2VBG5"/>